<evidence type="ECO:0000256" key="6">
    <source>
        <dbReference type="ARBA" id="ARBA00022833"/>
    </source>
</evidence>
<dbReference type="GO" id="GO:0001228">
    <property type="term" value="F:DNA-binding transcription activator activity, RNA polymerase II-specific"/>
    <property type="evidence" value="ECO:0007669"/>
    <property type="project" value="TreeGrafter"/>
</dbReference>
<evidence type="ECO:0000256" key="5">
    <source>
        <dbReference type="ARBA" id="ARBA00022771"/>
    </source>
</evidence>
<dbReference type="OrthoDB" id="6085123at2759"/>
<keyword evidence="10" id="KW-0539">Nucleus</keyword>
<accession>A0A8J1UW21</accession>
<comment type="caution">
    <text evidence="12">The sequence shown here is derived from an EMBL/GenBank/DDBJ whole genome shotgun (WGS) entry which is preliminary data.</text>
</comment>
<comment type="subcellular location">
    <subcellularLocation>
        <location evidence="1">Nucleus</location>
    </subcellularLocation>
</comment>
<evidence type="ECO:0000256" key="11">
    <source>
        <dbReference type="SAM" id="MobiDB-lite"/>
    </source>
</evidence>
<dbReference type="PANTHER" id="PTHR24393:SF15">
    <property type="entry name" value="IP01243P-RELATED"/>
    <property type="match status" value="1"/>
</dbReference>
<dbReference type="PROSITE" id="PS00028">
    <property type="entry name" value="ZINC_FINGER_C2H2_1"/>
    <property type="match status" value="5"/>
</dbReference>
<dbReference type="Gene3D" id="3.30.160.60">
    <property type="entry name" value="Classic Zinc Finger"/>
    <property type="match status" value="4"/>
</dbReference>
<feature type="compositionally biased region" description="Basic and acidic residues" evidence="11">
    <location>
        <begin position="569"/>
        <end position="581"/>
    </location>
</feature>
<evidence type="ECO:0000313" key="13">
    <source>
        <dbReference type="Proteomes" id="UP000749559"/>
    </source>
</evidence>
<keyword evidence="7" id="KW-0805">Transcription regulation</keyword>
<evidence type="ECO:0000256" key="7">
    <source>
        <dbReference type="ARBA" id="ARBA00023015"/>
    </source>
</evidence>
<dbReference type="SUPFAM" id="SSF57667">
    <property type="entry name" value="beta-beta-alpha zinc fingers"/>
    <property type="match status" value="4"/>
</dbReference>
<dbReference type="GO" id="GO:0008270">
    <property type="term" value="F:zinc ion binding"/>
    <property type="evidence" value="ECO:0007669"/>
    <property type="project" value="UniProtKB-KW"/>
</dbReference>
<dbReference type="Pfam" id="PF13894">
    <property type="entry name" value="zf-C2H2_4"/>
    <property type="match status" value="1"/>
</dbReference>
<dbReference type="FunFam" id="3.30.160.60:FF:000100">
    <property type="entry name" value="Zinc finger 45-like"/>
    <property type="match status" value="1"/>
</dbReference>
<organism evidence="12 13">
    <name type="scientific">Owenia fusiformis</name>
    <name type="common">Polychaete worm</name>
    <dbReference type="NCBI Taxonomy" id="6347"/>
    <lineage>
        <taxon>Eukaryota</taxon>
        <taxon>Metazoa</taxon>
        <taxon>Spiralia</taxon>
        <taxon>Lophotrochozoa</taxon>
        <taxon>Annelida</taxon>
        <taxon>Polychaeta</taxon>
        <taxon>Sedentaria</taxon>
        <taxon>Canalipalpata</taxon>
        <taxon>Sabellida</taxon>
        <taxon>Oweniida</taxon>
        <taxon>Oweniidae</taxon>
        <taxon>Owenia</taxon>
    </lineage>
</organism>
<keyword evidence="4" id="KW-0677">Repeat</keyword>
<dbReference type="Pfam" id="PF00096">
    <property type="entry name" value="zf-C2H2"/>
    <property type="match status" value="1"/>
</dbReference>
<evidence type="ECO:0000256" key="4">
    <source>
        <dbReference type="ARBA" id="ARBA00022737"/>
    </source>
</evidence>
<evidence type="ECO:0000256" key="3">
    <source>
        <dbReference type="ARBA" id="ARBA00022723"/>
    </source>
</evidence>
<keyword evidence="5" id="KW-0863">Zinc-finger</keyword>
<dbReference type="AlphaFoldDB" id="A0A8J1UW21"/>
<dbReference type="PANTHER" id="PTHR24393">
    <property type="entry name" value="ZINC FINGER PROTEIN"/>
    <property type="match status" value="1"/>
</dbReference>
<evidence type="ECO:0000256" key="1">
    <source>
        <dbReference type="ARBA" id="ARBA00004123"/>
    </source>
</evidence>
<evidence type="ECO:0000256" key="10">
    <source>
        <dbReference type="ARBA" id="ARBA00023242"/>
    </source>
</evidence>
<proteinExistence type="inferred from homology"/>
<keyword evidence="8" id="KW-0238">DNA-binding</keyword>
<reference evidence="12" key="1">
    <citation type="submission" date="2022-03" db="EMBL/GenBank/DDBJ databases">
        <authorList>
            <person name="Martin C."/>
        </authorList>
    </citation>
    <scope>NUCLEOTIDE SEQUENCE</scope>
</reference>
<dbReference type="SMART" id="SM00355">
    <property type="entry name" value="ZnF_C2H2"/>
    <property type="match status" value="11"/>
</dbReference>
<dbReference type="InterPro" id="IPR013087">
    <property type="entry name" value="Znf_C2H2_type"/>
</dbReference>
<keyword evidence="9" id="KW-0804">Transcription</keyword>
<dbReference type="InterPro" id="IPR036236">
    <property type="entry name" value="Znf_C2H2_sf"/>
</dbReference>
<evidence type="ECO:0000313" key="12">
    <source>
        <dbReference type="EMBL" id="CAH1790292.1"/>
    </source>
</evidence>
<dbReference type="PROSITE" id="PS50157">
    <property type="entry name" value="ZINC_FINGER_C2H2_2"/>
    <property type="match status" value="7"/>
</dbReference>
<protein>
    <submittedName>
        <fullName evidence="12">Uncharacterized protein</fullName>
    </submittedName>
</protein>
<keyword evidence="13" id="KW-1185">Reference proteome</keyword>
<dbReference type="EMBL" id="CAIIXF020000007">
    <property type="protein sequence ID" value="CAH1790292.1"/>
    <property type="molecule type" value="Genomic_DNA"/>
</dbReference>
<evidence type="ECO:0000256" key="2">
    <source>
        <dbReference type="ARBA" id="ARBA00006991"/>
    </source>
</evidence>
<dbReference type="Proteomes" id="UP000749559">
    <property type="component" value="Unassembled WGS sequence"/>
</dbReference>
<comment type="similarity">
    <text evidence="2">Belongs to the krueppel C2H2-type zinc-finger protein family.</text>
</comment>
<keyword evidence="6" id="KW-0862">Zinc</keyword>
<sequence length="650" mass="74929">MDTDVIKNDSKTAFEYAFVEENEEKLEAFKDINADIKYQKLKSGFKSRSGRQIKLPLKYRTSVGNKNKSNYSKMSAVSYDSLINIAEDVESIVCDVKGPGTNEPHADCPSVQEPFATGKSGLKRDSQECPKCHKQFINAKREYHNHCKHCPSDSKNIPARKEYTCTKCDSKFKYQLSYKKHIQNCTSTESTDTPLNNDSPTTLYVRKKPKFKKYGCDLCSYSSYKRRGLSNHKFNKHAIPYPEHYEIYSCQHSGCDFITAEKTRISTHMKKHSNDKEYACEVCGSRFKHASSLVTHQLIHSDQRPYTCSWDDCTGAFRTKGALENHYKSVHLNERPKRFLCTECGKSYRTRREWNYHMYKHHGQPLPDSYKRYFCELCDYWTEVKRNYEVHLLRHRGDKPEMCEICGKCFVDVSSKNGHKKFHAVDKKFKCTYSDCNFKCIKKKAFLEHLSLMHINKGEKKFQCHLCNYRGAMKGNFTKHLRTVHKLQVITKQKLSQPKLNRETEDLNSAVVITKDGTAVSLSNHDNSETTHMMKDVTEASSDENAYIETIMEPEDISSQNEQGYQETVIKESDSESERNDSQVGLSFINQDGTVYRSYRISELKELLLLDKEGASDILDATNMENTLVDVHVEGQSNLQSALCIGEDLE</sequence>
<feature type="region of interest" description="Disordered" evidence="11">
    <location>
        <begin position="558"/>
        <end position="582"/>
    </location>
</feature>
<dbReference type="GO" id="GO:0005634">
    <property type="term" value="C:nucleus"/>
    <property type="evidence" value="ECO:0007669"/>
    <property type="project" value="TreeGrafter"/>
</dbReference>
<dbReference type="GO" id="GO:0000978">
    <property type="term" value="F:RNA polymerase II cis-regulatory region sequence-specific DNA binding"/>
    <property type="evidence" value="ECO:0007669"/>
    <property type="project" value="TreeGrafter"/>
</dbReference>
<name>A0A8J1UW21_OWEFU</name>
<evidence type="ECO:0000256" key="9">
    <source>
        <dbReference type="ARBA" id="ARBA00023163"/>
    </source>
</evidence>
<evidence type="ECO:0000256" key="8">
    <source>
        <dbReference type="ARBA" id="ARBA00023125"/>
    </source>
</evidence>
<gene>
    <name evidence="12" type="ORF">OFUS_LOCUS15516</name>
</gene>
<keyword evidence="3" id="KW-0479">Metal-binding</keyword>